<organism evidence="9 10">
    <name type="scientific">Bacillus songklensis</name>
    <dbReference type="NCBI Taxonomy" id="1069116"/>
    <lineage>
        <taxon>Bacteria</taxon>
        <taxon>Bacillati</taxon>
        <taxon>Bacillota</taxon>
        <taxon>Bacilli</taxon>
        <taxon>Bacillales</taxon>
        <taxon>Bacillaceae</taxon>
        <taxon>Bacillus</taxon>
    </lineage>
</organism>
<dbReference type="RefSeq" id="WP_377913770.1">
    <property type="nucleotide sequence ID" value="NZ_JBHRZT010000026.1"/>
</dbReference>
<dbReference type="PANTHER" id="PTHR42709:SF6">
    <property type="entry name" value="UNDECAPRENYL PHOSPHATE TRANSPORTER A"/>
    <property type="match status" value="1"/>
</dbReference>
<sequence>MEQLILEFVQFLKGLSYLGIVIALTFEFVPAELVLPLAGYWVYEGDMNLWLVVLAGTVGGTFGPLTLYFLGRWGGRPFLEKYGKYFFIKEKQLEAADRFFQRHGAIVAFTARFLPGLRTIISIPCGMSKMNVWTFSIYTFMAMFPITFLYVYLGYKLGPRWKDVGHLADQYLLPILIGMLVLLAIYMWIKKRLKTSVYSVKEFTTKKR</sequence>
<protein>
    <submittedName>
        <fullName evidence="9">DedA family protein</fullName>
    </submittedName>
</protein>
<feature type="transmembrane region" description="Helical" evidence="7">
    <location>
        <begin position="132"/>
        <end position="151"/>
    </location>
</feature>
<dbReference type="PANTHER" id="PTHR42709">
    <property type="entry name" value="ALKALINE PHOSPHATASE LIKE PROTEIN"/>
    <property type="match status" value="1"/>
</dbReference>
<evidence type="ECO:0000256" key="1">
    <source>
        <dbReference type="ARBA" id="ARBA00004651"/>
    </source>
</evidence>
<dbReference type="Proteomes" id="UP001595752">
    <property type="component" value="Unassembled WGS sequence"/>
</dbReference>
<dbReference type="Pfam" id="PF09335">
    <property type="entry name" value="VTT_dom"/>
    <property type="match status" value="1"/>
</dbReference>
<keyword evidence="6 7" id="KW-0472">Membrane</keyword>
<proteinExistence type="inferred from homology"/>
<evidence type="ECO:0000256" key="3">
    <source>
        <dbReference type="ARBA" id="ARBA00022475"/>
    </source>
</evidence>
<evidence type="ECO:0000256" key="6">
    <source>
        <dbReference type="ARBA" id="ARBA00023136"/>
    </source>
</evidence>
<evidence type="ECO:0000256" key="4">
    <source>
        <dbReference type="ARBA" id="ARBA00022692"/>
    </source>
</evidence>
<name>A0ABV8B166_9BACI</name>
<feature type="transmembrane region" description="Helical" evidence="7">
    <location>
        <begin position="171"/>
        <end position="189"/>
    </location>
</feature>
<gene>
    <name evidence="9" type="ORF">ACFOU2_07470</name>
</gene>
<dbReference type="InterPro" id="IPR051311">
    <property type="entry name" value="DedA_domain"/>
</dbReference>
<feature type="transmembrane region" description="Helical" evidence="7">
    <location>
        <begin position="49"/>
        <end position="71"/>
    </location>
</feature>
<keyword evidence="4 7" id="KW-0812">Transmembrane</keyword>
<evidence type="ECO:0000256" key="2">
    <source>
        <dbReference type="ARBA" id="ARBA00010792"/>
    </source>
</evidence>
<keyword evidence="5 7" id="KW-1133">Transmembrane helix</keyword>
<reference evidence="10" key="1">
    <citation type="journal article" date="2019" name="Int. J. Syst. Evol. Microbiol.">
        <title>The Global Catalogue of Microorganisms (GCM) 10K type strain sequencing project: providing services to taxonomists for standard genome sequencing and annotation.</title>
        <authorList>
            <consortium name="The Broad Institute Genomics Platform"/>
            <consortium name="The Broad Institute Genome Sequencing Center for Infectious Disease"/>
            <person name="Wu L."/>
            <person name="Ma J."/>
        </authorList>
    </citation>
    <scope>NUCLEOTIDE SEQUENCE [LARGE SCALE GENOMIC DNA]</scope>
    <source>
        <strain evidence="10">CCUG 61889</strain>
    </source>
</reference>
<keyword evidence="10" id="KW-1185">Reference proteome</keyword>
<evidence type="ECO:0000313" key="9">
    <source>
        <dbReference type="EMBL" id="MFC3883369.1"/>
    </source>
</evidence>
<dbReference type="EMBL" id="JBHRZT010000026">
    <property type="protein sequence ID" value="MFC3883369.1"/>
    <property type="molecule type" value="Genomic_DNA"/>
</dbReference>
<dbReference type="InterPro" id="IPR032816">
    <property type="entry name" value="VTT_dom"/>
</dbReference>
<comment type="similarity">
    <text evidence="2">Belongs to the DedA family.</text>
</comment>
<feature type="transmembrane region" description="Helical" evidence="7">
    <location>
        <begin position="20"/>
        <end position="43"/>
    </location>
</feature>
<evidence type="ECO:0000256" key="7">
    <source>
        <dbReference type="SAM" id="Phobius"/>
    </source>
</evidence>
<comment type="caution">
    <text evidence="9">The sequence shown here is derived from an EMBL/GenBank/DDBJ whole genome shotgun (WGS) entry which is preliminary data.</text>
</comment>
<feature type="domain" description="VTT" evidence="8">
    <location>
        <begin position="29"/>
        <end position="155"/>
    </location>
</feature>
<accession>A0ABV8B166</accession>
<evidence type="ECO:0000259" key="8">
    <source>
        <dbReference type="Pfam" id="PF09335"/>
    </source>
</evidence>
<evidence type="ECO:0000313" key="10">
    <source>
        <dbReference type="Proteomes" id="UP001595752"/>
    </source>
</evidence>
<evidence type="ECO:0000256" key="5">
    <source>
        <dbReference type="ARBA" id="ARBA00022989"/>
    </source>
</evidence>
<keyword evidence="3" id="KW-1003">Cell membrane</keyword>
<comment type="subcellular location">
    <subcellularLocation>
        <location evidence="1">Cell membrane</location>
        <topology evidence="1">Multi-pass membrane protein</topology>
    </subcellularLocation>
</comment>